<proteinExistence type="inferred from homology"/>
<protein>
    <recommendedName>
        <fullName evidence="3">Gamma-glutamylcyclotransferase AIG2-like domain-containing protein</fullName>
    </recommendedName>
</protein>
<dbReference type="InterPro" id="IPR039126">
    <property type="entry name" value="GGACT"/>
</dbReference>
<dbReference type="InterPro" id="IPR036568">
    <property type="entry name" value="GGCT-like_sf"/>
</dbReference>
<evidence type="ECO:0000256" key="2">
    <source>
        <dbReference type="PIRSR" id="PIRSR639126-1"/>
    </source>
</evidence>
<dbReference type="PANTHER" id="PTHR12510:SF4">
    <property type="entry name" value="GAMMA-GLUTAMYLAMINECYCLOTRANSFERASE"/>
    <property type="match status" value="1"/>
</dbReference>
<dbReference type="AlphaFoldDB" id="A0A7S3JTC2"/>
<dbReference type="InterPro" id="IPR009288">
    <property type="entry name" value="AIG2-like_dom"/>
</dbReference>
<evidence type="ECO:0000256" key="1">
    <source>
        <dbReference type="ARBA" id="ARBA00008861"/>
    </source>
</evidence>
<name>A0A7S3JTC2_9STRA</name>
<dbReference type="Gene3D" id="3.10.490.10">
    <property type="entry name" value="Gamma-glutamyl cyclotransferase-like"/>
    <property type="match status" value="2"/>
</dbReference>
<comment type="similarity">
    <text evidence="1">Belongs to the gamma-glutamylcyclotransferase family.</text>
</comment>
<dbReference type="InterPro" id="IPR013024">
    <property type="entry name" value="GGCT-like"/>
</dbReference>
<evidence type="ECO:0000313" key="4">
    <source>
        <dbReference type="EMBL" id="CAE0364407.1"/>
    </source>
</evidence>
<gene>
    <name evidence="4" type="ORF">ALAG00032_LOCUS5148</name>
</gene>
<feature type="domain" description="Gamma-glutamylcyclotransferase AIG2-like" evidence="3">
    <location>
        <begin position="15"/>
        <end position="123"/>
    </location>
</feature>
<reference evidence="4" key="1">
    <citation type="submission" date="2021-01" db="EMBL/GenBank/DDBJ databases">
        <authorList>
            <person name="Corre E."/>
            <person name="Pelletier E."/>
            <person name="Niang G."/>
            <person name="Scheremetjew M."/>
            <person name="Finn R."/>
            <person name="Kale V."/>
            <person name="Holt S."/>
            <person name="Cochrane G."/>
            <person name="Meng A."/>
            <person name="Brown T."/>
            <person name="Cohen L."/>
        </authorList>
    </citation>
    <scope>NUCLEOTIDE SEQUENCE</scope>
    <source>
        <strain evidence="4">CCMP1510</strain>
    </source>
</reference>
<dbReference type="EMBL" id="HBIJ01007302">
    <property type="protein sequence ID" value="CAE0364407.1"/>
    <property type="molecule type" value="Transcribed_RNA"/>
</dbReference>
<organism evidence="4">
    <name type="scientific">Aureoumbra lagunensis</name>
    <dbReference type="NCBI Taxonomy" id="44058"/>
    <lineage>
        <taxon>Eukaryota</taxon>
        <taxon>Sar</taxon>
        <taxon>Stramenopiles</taxon>
        <taxon>Ochrophyta</taxon>
        <taxon>Pelagophyceae</taxon>
        <taxon>Pelagomonadales</taxon>
        <taxon>Aureoumbra</taxon>
    </lineage>
</organism>
<dbReference type="CDD" id="cd06661">
    <property type="entry name" value="GGCT_like"/>
    <property type="match status" value="2"/>
</dbReference>
<sequence>MRNEILKASSKQWIVFSYGSNSRPQLRARCQNEKLQTWPAYVEDYTRVFSLEAVHWGGGGVASLCPCEGVVTKGSIVRLSDEEKLRLDQFEDGYREIKLNVYERIQGEESVKRHEASVYIAGTSAMNQQLFTPKMNAGPSEAYLTAIHLHLRSHWENSAEEPIDIRSSASPEEALTHWYHPGVDSLKTLEALCVEVNALRKIPWTMPAATQRFTSDLNRILGVYSVQEVSTLLAPADSDTSSLDMLRESSNDDFWDEDAFNALKLLRIHRIFVYGSLMTGLANHHILDGNKARLIRESVQTRDSNFYLISAGNYPFALSSSSSVVLKEKTSALRGQLFAVDTNVLESQLDPLESHPHFYLRSRCDVIQDDEDLGSAWIYLLNDPKTISTIVENPTCFPRVADTPGDWRAYVENSLRDRSN</sequence>
<accession>A0A7S3JTC2</accession>
<dbReference type="SUPFAM" id="SSF110857">
    <property type="entry name" value="Gamma-glutamyl cyclotransferase-like"/>
    <property type="match status" value="2"/>
</dbReference>
<feature type="active site" description="Proton acceptor" evidence="2">
    <location>
        <position position="353"/>
    </location>
</feature>
<feature type="domain" description="Gamma-glutamylcyclotransferase AIG2-like" evidence="3">
    <location>
        <begin position="271"/>
        <end position="383"/>
    </location>
</feature>
<dbReference type="GO" id="GO:0061929">
    <property type="term" value="F:gamma-glutamylaminecyclotransferase activity"/>
    <property type="evidence" value="ECO:0007669"/>
    <property type="project" value="InterPro"/>
</dbReference>
<dbReference type="GO" id="GO:0005829">
    <property type="term" value="C:cytosol"/>
    <property type="evidence" value="ECO:0007669"/>
    <property type="project" value="TreeGrafter"/>
</dbReference>
<evidence type="ECO:0000259" key="3">
    <source>
        <dbReference type="Pfam" id="PF06094"/>
    </source>
</evidence>
<dbReference type="Pfam" id="PF06094">
    <property type="entry name" value="GGACT"/>
    <property type="match status" value="2"/>
</dbReference>
<dbReference type="PANTHER" id="PTHR12510">
    <property type="entry name" value="TROPONIN C-AKIN-1 PROTEIN"/>
    <property type="match status" value="1"/>
</dbReference>